<sequence length="87" mass="9382">MGLLRCVLTRRHTSRIMLGGLHRQDVECTALASSHTSHSNTPTKRVYSVAISPDGSRIAAAGEDNAIYMFNTHDGTPALRPLVAHNG</sequence>
<dbReference type="Gene3D" id="2.130.10.10">
    <property type="entry name" value="YVTN repeat-like/Quinoprotein amine dehydrogenase"/>
    <property type="match status" value="1"/>
</dbReference>
<dbReference type="AlphaFoldDB" id="A0A8H7M8X9"/>
<reference evidence="1" key="1">
    <citation type="submission" date="2020-09" db="EMBL/GenBank/DDBJ databases">
        <title>Comparative genome analyses of four rice-infecting Rhizoctonia solani isolates reveal extensive enrichment of homogalacturonan modification genes.</title>
        <authorList>
            <person name="Lee D.-Y."/>
            <person name="Jeon J."/>
            <person name="Kim K.-T."/>
            <person name="Cheong K."/>
            <person name="Song H."/>
            <person name="Choi G."/>
            <person name="Ko J."/>
            <person name="Opiyo S.O."/>
            <person name="Zuo S."/>
            <person name="Madhav S."/>
            <person name="Lee Y.-H."/>
            <person name="Wang G.-L."/>
        </authorList>
    </citation>
    <scope>NUCLEOTIDE SEQUENCE</scope>
    <source>
        <strain evidence="1">AG1-IA B2</strain>
    </source>
</reference>
<evidence type="ECO:0000313" key="1">
    <source>
        <dbReference type="EMBL" id="KAF8760818.1"/>
    </source>
</evidence>
<dbReference type="InterPro" id="IPR001680">
    <property type="entry name" value="WD40_rpt"/>
</dbReference>
<dbReference type="InterPro" id="IPR011044">
    <property type="entry name" value="Quino_amine_DH_bsu"/>
</dbReference>
<accession>A0A8H7M8X9</accession>
<organism evidence="1 2">
    <name type="scientific">Rhizoctonia solani</name>
    <dbReference type="NCBI Taxonomy" id="456999"/>
    <lineage>
        <taxon>Eukaryota</taxon>
        <taxon>Fungi</taxon>
        <taxon>Dikarya</taxon>
        <taxon>Basidiomycota</taxon>
        <taxon>Agaricomycotina</taxon>
        <taxon>Agaricomycetes</taxon>
        <taxon>Cantharellales</taxon>
        <taxon>Ceratobasidiaceae</taxon>
        <taxon>Rhizoctonia</taxon>
    </lineage>
</organism>
<gene>
    <name evidence="1" type="ORF">RHS01_00028</name>
</gene>
<name>A0A8H7M8X9_9AGAM</name>
<dbReference type="EMBL" id="JACYCF010000001">
    <property type="protein sequence ID" value="KAF8760818.1"/>
    <property type="molecule type" value="Genomic_DNA"/>
</dbReference>
<dbReference type="SUPFAM" id="SSF50969">
    <property type="entry name" value="YVTN repeat-like/Quinoprotein amine dehydrogenase"/>
    <property type="match status" value="1"/>
</dbReference>
<dbReference type="SMART" id="SM00320">
    <property type="entry name" value="WD40"/>
    <property type="match status" value="1"/>
</dbReference>
<protein>
    <recommendedName>
        <fullName evidence="3">Anaphase-promoting complex subunit 4 WD40 domain-containing protein</fullName>
    </recommendedName>
</protein>
<evidence type="ECO:0008006" key="3">
    <source>
        <dbReference type="Google" id="ProtNLM"/>
    </source>
</evidence>
<evidence type="ECO:0000313" key="2">
    <source>
        <dbReference type="Proteomes" id="UP000614334"/>
    </source>
</evidence>
<comment type="caution">
    <text evidence="1">The sequence shown here is derived from an EMBL/GenBank/DDBJ whole genome shotgun (WGS) entry which is preliminary data.</text>
</comment>
<dbReference type="Proteomes" id="UP000614334">
    <property type="component" value="Unassembled WGS sequence"/>
</dbReference>
<proteinExistence type="predicted"/>
<dbReference type="InterPro" id="IPR015943">
    <property type="entry name" value="WD40/YVTN_repeat-like_dom_sf"/>
</dbReference>